<dbReference type="InterPro" id="IPR011047">
    <property type="entry name" value="Quinoprotein_ADH-like_sf"/>
</dbReference>
<dbReference type="EMBL" id="DSVQ01000012">
    <property type="protein sequence ID" value="HGT39519.1"/>
    <property type="molecule type" value="Genomic_DNA"/>
</dbReference>
<dbReference type="InterPro" id="IPR018391">
    <property type="entry name" value="PQQ_b-propeller_rpt"/>
</dbReference>
<reference evidence="3" key="1">
    <citation type="journal article" date="2020" name="mSystems">
        <title>Genome- and Community-Level Interaction Insights into Carbon Utilization and Element Cycling Functions of Hydrothermarchaeota in Hydrothermal Sediment.</title>
        <authorList>
            <person name="Zhou Z."/>
            <person name="Liu Y."/>
            <person name="Xu W."/>
            <person name="Pan J."/>
            <person name="Luo Z.H."/>
            <person name="Li M."/>
        </authorList>
    </citation>
    <scope>NUCLEOTIDE SEQUENCE [LARGE SCALE GENOMIC DNA]</scope>
    <source>
        <strain evidence="3">SpSt-508</strain>
    </source>
</reference>
<evidence type="ECO:0000313" key="3">
    <source>
        <dbReference type="EMBL" id="HGT39519.1"/>
    </source>
</evidence>
<gene>
    <name evidence="3" type="ORF">ENS64_09700</name>
</gene>
<dbReference type="PANTHER" id="PTHR34512:SF30">
    <property type="entry name" value="OUTER MEMBRANE PROTEIN ASSEMBLY FACTOR BAMB"/>
    <property type="match status" value="1"/>
</dbReference>
<dbReference type="SUPFAM" id="SSF50998">
    <property type="entry name" value="Quinoprotein alcohol dehydrogenase-like"/>
    <property type="match status" value="1"/>
</dbReference>
<evidence type="ECO:0000256" key="1">
    <source>
        <dbReference type="SAM" id="SignalP"/>
    </source>
</evidence>
<dbReference type="Gene3D" id="2.130.10.10">
    <property type="entry name" value="YVTN repeat-like/Quinoprotein amine dehydrogenase"/>
    <property type="match status" value="2"/>
</dbReference>
<evidence type="ECO:0000259" key="2">
    <source>
        <dbReference type="Pfam" id="PF13360"/>
    </source>
</evidence>
<proteinExistence type="predicted"/>
<dbReference type="SMART" id="SM00564">
    <property type="entry name" value="PQQ"/>
    <property type="match status" value="3"/>
</dbReference>
<sequence length="859" mass="94856">MLKRIWLLGCMWVCCLAGNATAAESPLRDPLDWPYWRGPEMNGISRERNLPSSWSPDGENLIWKNPALGTRSTPIVMRGKLYTLCRHMPATLQEAEKVVCADAATGEIEWEHVFNAYLTDVPDTRVGWSSVVGDPETGHVFALGVCGYFVCLNGETGEPVWSHSLSEEYGLLSTYGGRTNFPIVHENLVLISGVIIGWGDMARPAHRILAFDKRNGQCVWFQSTRPLPEDTTYSSPVLTVIDGQAQFIIGAGDGGVYGFQPRTGKMLWHYDVSPRGINTTPVVAGNLVLCGHSEENLDTTQMGALFAIDASKSGDLTKSGEVWRIKEQFIGKTQPVVVGDRVYSIDDSANFFVNDLKTGKLIGKQKLGTMGRASPLYADGKFYCADATGRWFIFEPDEARGLKRIHQLRLDSEINGSPIVSHGRIYLPTEAAMYCIGFPDAKPVADPIPPLPPEKPVSEDMQPAQALVVPVESLLKPGNKQLLQVFLYNANGQFLRVAQPGEVQFSVSGKGSVDAAGRFAAPADAEHHAAIITAEVAGLKGQARVRIVPDFPWSFTFDDGIVPITGVGIRYRHIGLDFDLYQSLKQRDRLAARLYIALTTQFTNVPAPVAKYDDSTPANVWTSLKRYLDLVDTVTTQSSAKAKLDPALKLLQDEGVLTKWEWTGTEDTTGGQLGPQLQVTKGSRKVTGNGVLCKISTIPKGTRSQCWLGHPSSSHYEIQADFYAEGMPIAEGLDKNAKLADFGLICQRYRCDVLGTHQKLKLYSWISHDQKYFEQPFEWSADTWYTLKFRVTTHQEGEDAVAVLLGKVWKRGEPEPTNWSIRWTDRPANLNGSPGLFGNAQNAEVFIDNLKVTSLERVQ</sequence>
<feature type="domain" description="Pyrrolo-quinoline quinone repeat" evidence="2">
    <location>
        <begin position="96"/>
        <end position="296"/>
    </location>
</feature>
<accession>A0A7C4LMT8</accession>
<dbReference type="PANTHER" id="PTHR34512">
    <property type="entry name" value="CELL SURFACE PROTEIN"/>
    <property type="match status" value="1"/>
</dbReference>
<dbReference type="InterPro" id="IPR015943">
    <property type="entry name" value="WD40/YVTN_repeat-like_dom_sf"/>
</dbReference>
<comment type="caution">
    <text evidence="3">The sequence shown here is derived from an EMBL/GenBank/DDBJ whole genome shotgun (WGS) entry which is preliminary data.</text>
</comment>
<dbReference type="InterPro" id="IPR002372">
    <property type="entry name" value="PQQ_rpt_dom"/>
</dbReference>
<dbReference type="AlphaFoldDB" id="A0A7C4LMT8"/>
<feature type="chain" id="PRO_5027832440" evidence="1">
    <location>
        <begin position="23"/>
        <end position="859"/>
    </location>
</feature>
<keyword evidence="1" id="KW-0732">Signal</keyword>
<feature type="signal peptide" evidence="1">
    <location>
        <begin position="1"/>
        <end position="22"/>
    </location>
</feature>
<dbReference type="Pfam" id="PF13360">
    <property type="entry name" value="PQQ_2"/>
    <property type="match status" value="1"/>
</dbReference>
<protein>
    <submittedName>
        <fullName evidence="3">Pyrrolo-quinoline quinone</fullName>
    </submittedName>
</protein>
<organism evidence="3">
    <name type="scientific">Schlesneria paludicola</name>
    <dbReference type="NCBI Taxonomy" id="360056"/>
    <lineage>
        <taxon>Bacteria</taxon>
        <taxon>Pseudomonadati</taxon>
        <taxon>Planctomycetota</taxon>
        <taxon>Planctomycetia</taxon>
        <taxon>Planctomycetales</taxon>
        <taxon>Planctomycetaceae</taxon>
        <taxon>Schlesneria</taxon>
    </lineage>
</organism>
<name>A0A7C4LMT8_9PLAN</name>